<dbReference type="RefSeq" id="WP_214507069.1">
    <property type="nucleotide sequence ID" value="NZ_JAHEPS010000003.1"/>
</dbReference>
<keyword evidence="2" id="KW-1133">Transmembrane helix</keyword>
<keyword evidence="4" id="KW-1185">Reference proteome</keyword>
<organism evidence="3 4">
    <name type="scientific">Shewanella jiangmenensis</name>
    <dbReference type="NCBI Taxonomy" id="2837387"/>
    <lineage>
        <taxon>Bacteria</taxon>
        <taxon>Pseudomonadati</taxon>
        <taxon>Pseudomonadota</taxon>
        <taxon>Gammaproteobacteria</taxon>
        <taxon>Alteromonadales</taxon>
        <taxon>Shewanellaceae</taxon>
        <taxon>Shewanella</taxon>
    </lineage>
</organism>
<keyword evidence="2" id="KW-0472">Membrane</keyword>
<evidence type="ECO:0000256" key="2">
    <source>
        <dbReference type="SAM" id="Phobius"/>
    </source>
</evidence>
<keyword evidence="1" id="KW-0175">Coiled coil</keyword>
<proteinExistence type="predicted"/>
<evidence type="ECO:0000313" key="3">
    <source>
        <dbReference type="EMBL" id="MBT1444873.1"/>
    </source>
</evidence>
<evidence type="ECO:0000313" key="4">
    <source>
        <dbReference type="Proteomes" id="UP001195903"/>
    </source>
</evidence>
<accession>A0ABS5V355</accession>
<feature type="transmembrane region" description="Helical" evidence="2">
    <location>
        <begin position="19"/>
        <end position="36"/>
    </location>
</feature>
<dbReference type="EMBL" id="JAHEPS010000003">
    <property type="protein sequence ID" value="MBT1444873.1"/>
    <property type="molecule type" value="Genomic_DNA"/>
</dbReference>
<gene>
    <name evidence="3" type="ORF">KJI95_10095</name>
</gene>
<protein>
    <submittedName>
        <fullName evidence="3">Uncharacterized protein</fullName>
    </submittedName>
</protein>
<sequence length="333" mass="38280">MNLEDIVLKTNNSAFKKNIFSSILLLPILLAMYLHTQNVHEKYWGDKSRYGKEQGTIYAVQTVELSTAAAGYPMNVARLLAQGDLEEIQNFVNTGYGLFGFAVTRCGAGSTKSTCVDETILAKTTPWDHWINDGNISQLIKNSDYSVLTNQHDAGIDWSYKAPKYDDIIDREFEPAGDIIGRLYYIRKPKPSYWEQLYKFVVKDMLNGTSSDTKYYLPILFSYLMVWIIACLLLTKSIAWYSDKIIKSRKEIELIDENSSLKDQEDKLKSDIDQLSNAIDSEKRQRKLQVEQLSKALNSEQLKHELKVKDLSKKLNDEETQHIYTLEEKSQLE</sequence>
<dbReference type="Proteomes" id="UP001195903">
    <property type="component" value="Unassembled WGS sequence"/>
</dbReference>
<feature type="coiled-coil region" evidence="1">
    <location>
        <begin position="258"/>
        <end position="292"/>
    </location>
</feature>
<keyword evidence="2" id="KW-0812">Transmembrane</keyword>
<comment type="caution">
    <text evidence="3">The sequence shown here is derived from an EMBL/GenBank/DDBJ whole genome shotgun (WGS) entry which is preliminary data.</text>
</comment>
<name>A0ABS5V355_9GAMM</name>
<reference evidence="3 4" key="1">
    <citation type="submission" date="2021-05" db="EMBL/GenBank/DDBJ databases">
        <title>Shewanella sp. JM162201.</title>
        <authorList>
            <person name="Xu S."/>
            <person name="Li A."/>
        </authorList>
    </citation>
    <scope>NUCLEOTIDE SEQUENCE [LARGE SCALE GENOMIC DNA]</scope>
    <source>
        <strain evidence="3 4">JM162201</strain>
    </source>
</reference>
<feature type="transmembrane region" description="Helical" evidence="2">
    <location>
        <begin position="215"/>
        <end position="241"/>
    </location>
</feature>
<evidence type="ECO:0000256" key="1">
    <source>
        <dbReference type="SAM" id="Coils"/>
    </source>
</evidence>